<sequence>MSKTDLPKADEALAPVKAHIEAFTGSDHVGVSRRLSRLQTLLIAALEALPADSRAAILSSPESEEVIREGAEALDRSRWSIDTPPAGYSLVHPSSEYPQTGDLAWHPKANAWEMLSADECRDSLDSFHAVARRIPADGDSAHSAS</sequence>
<evidence type="ECO:0000313" key="1">
    <source>
        <dbReference type="EMBL" id="MBB4861515.1"/>
    </source>
</evidence>
<name>A0A7W7NZN9_PSENT</name>
<evidence type="ECO:0000313" key="2">
    <source>
        <dbReference type="Proteomes" id="UP000566995"/>
    </source>
</evidence>
<reference evidence="1 2" key="1">
    <citation type="submission" date="2020-08" db="EMBL/GenBank/DDBJ databases">
        <title>Functional genomics of gut bacteria from endangered species of beetles.</title>
        <authorList>
            <person name="Carlos-Shanley C."/>
        </authorList>
    </citation>
    <scope>NUCLEOTIDE SEQUENCE [LARGE SCALE GENOMIC DNA]</scope>
    <source>
        <strain evidence="1 2">S00179</strain>
    </source>
</reference>
<comment type="caution">
    <text evidence="1">The sequence shown here is derived from an EMBL/GenBank/DDBJ whole genome shotgun (WGS) entry which is preliminary data.</text>
</comment>
<accession>A0A7W7NZN9</accession>
<organism evidence="1 2">
    <name type="scientific">Pseudomonas nitroreducens</name>
    <dbReference type="NCBI Taxonomy" id="46680"/>
    <lineage>
        <taxon>Bacteria</taxon>
        <taxon>Pseudomonadati</taxon>
        <taxon>Pseudomonadota</taxon>
        <taxon>Gammaproteobacteria</taxon>
        <taxon>Pseudomonadales</taxon>
        <taxon>Pseudomonadaceae</taxon>
        <taxon>Pseudomonas</taxon>
    </lineage>
</organism>
<protein>
    <submittedName>
        <fullName evidence="1">Uncharacterized protein</fullName>
    </submittedName>
</protein>
<dbReference type="EMBL" id="JACHLI010000001">
    <property type="protein sequence ID" value="MBB4861515.1"/>
    <property type="molecule type" value="Genomic_DNA"/>
</dbReference>
<gene>
    <name evidence="1" type="ORF">HNP46_000326</name>
</gene>
<dbReference type="AlphaFoldDB" id="A0A7W7NZN9"/>
<dbReference type="RefSeq" id="WP_184585775.1">
    <property type="nucleotide sequence ID" value="NZ_JACHLI010000001.1"/>
</dbReference>
<dbReference type="Proteomes" id="UP000566995">
    <property type="component" value="Unassembled WGS sequence"/>
</dbReference>
<proteinExistence type="predicted"/>